<comment type="caution">
    <text evidence="4">The sequence shown here is derived from an EMBL/GenBank/DDBJ whole genome shotgun (WGS) entry which is preliminary data.</text>
</comment>
<dbReference type="InterPro" id="IPR029044">
    <property type="entry name" value="Nucleotide-diphossugar_trans"/>
</dbReference>
<dbReference type="Gene3D" id="3.90.550.10">
    <property type="entry name" value="Spore Coat Polysaccharide Biosynthesis Protein SpsA, Chain A"/>
    <property type="match status" value="1"/>
</dbReference>
<name>A0A9D1SUL1_9FIRM</name>
<protein>
    <submittedName>
        <fullName evidence="4">Histidine phosphatase family protein</fullName>
    </submittedName>
</protein>
<feature type="active site" description="Tele-phosphohistidine intermediate" evidence="1">
    <location>
        <position position="238"/>
    </location>
</feature>
<proteinExistence type="predicted"/>
<accession>A0A9D1SUL1</accession>
<dbReference type="AlphaFoldDB" id="A0A9D1SUL1"/>
<dbReference type="SMART" id="SM00855">
    <property type="entry name" value="PGAM"/>
    <property type="match status" value="1"/>
</dbReference>
<dbReference type="PANTHER" id="PTHR43777:SF1">
    <property type="entry name" value="MOLYBDENUM COFACTOR CYTIDYLYLTRANSFERASE"/>
    <property type="match status" value="1"/>
</dbReference>
<dbReference type="CDD" id="cd04182">
    <property type="entry name" value="GT_2_like_f"/>
    <property type="match status" value="1"/>
</dbReference>
<dbReference type="CDD" id="cd07067">
    <property type="entry name" value="HP_PGM_like"/>
    <property type="match status" value="1"/>
</dbReference>
<organism evidence="4 5">
    <name type="scientific">Candidatus Allocopromorpha excrementipullorum</name>
    <dbReference type="NCBI Taxonomy" id="2840743"/>
    <lineage>
        <taxon>Bacteria</taxon>
        <taxon>Bacillati</taxon>
        <taxon>Bacillota</taxon>
        <taxon>Clostridia</taxon>
        <taxon>Eubacteriales</taxon>
        <taxon>Eubacteriaceae</taxon>
        <taxon>Eubacteriaceae incertae sedis</taxon>
        <taxon>Candidatus Allocopromorpha</taxon>
    </lineage>
</organism>
<evidence type="ECO:0000313" key="4">
    <source>
        <dbReference type="EMBL" id="HIU95427.1"/>
    </source>
</evidence>
<dbReference type="SUPFAM" id="SSF53448">
    <property type="entry name" value="Nucleotide-diphospho-sugar transferases"/>
    <property type="match status" value="1"/>
</dbReference>
<evidence type="ECO:0000313" key="5">
    <source>
        <dbReference type="Proteomes" id="UP000824130"/>
    </source>
</evidence>
<reference evidence="4" key="1">
    <citation type="submission" date="2020-10" db="EMBL/GenBank/DDBJ databases">
        <authorList>
            <person name="Gilroy R."/>
        </authorList>
    </citation>
    <scope>NUCLEOTIDE SEQUENCE</scope>
    <source>
        <strain evidence="4">ChiSjej4B22-8349</strain>
    </source>
</reference>
<reference evidence="4" key="2">
    <citation type="journal article" date="2021" name="PeerJ">
        <title>Extensive microbial diversity within the chicken gut microbiome revealed by metagenomics and culture.</title>
        <authorList>
            <person name="Gilroy R."/>
            <person name="Ravi A."/>
            <person name="Getino M."/>
            <person name="Pursley I."/>
            <person name="Horton D.L."/>
            <person name="Alikhan N.F."/>
            <person name="Baker D."/>
            <person name="Gharbi K."/>
            <person name="Hall N."/>
            <person name="Watson M."/>
            <person name="Adriaenssens E.M."/>
            <person name="Foster-Nyarko E."/>
            <person name="Jarju S."/>
            <person name="Secka A."/>
            <person name="Antonio M."/>
            <person name="Oren A."/>
            <person name="Chaudhuri R.R."/>
            <person name="La Ragione R."/>
            <person name="Hildebrand F."/>
            <person name="Pallen M.J."/>
        </authorList>
    </citation>
    <scope>NUCLEOTIDE SEQUENCE</scope>
    <source>
        <strain evidence="4">ChiSjej4B22-8349</strain>
    </source>
</reference>
<evidence type="ECO:0000256" key="2">
    <source>
        <dbReference type="PIRSR" id="PIRSR613078-2"/>
    </source>
</evidence>
<dbReference type="InterPro" id="IPR013078">
    <property type="entry name" value="His_Pase_superF_clade-1"/>
</dbReference>
<dbReference type="Gene3D" id="3.40.50.1240">
    <property type="entry name" value="Phosphoglycerate mutase-like"/>
    <property type="match status" value="1"/>
</dbReference>
<dbReference type="InterPro" id="IPR029033">
    <property type="entry name" value="His_PPase_superfam"/>
</dbReference>
<dbReference type="Pfam" id="PF12804">
    <property type="entry name" value="NTP_transf_3"/>
    <property type="match status" value="1"/>
</dbReference>
<sequence length="423" mass="48338">MSDIQKGSLKMEEPVFAAIILAAGYSSRMKKFKPLLPIEGTTALERLAASVRAGGIEKLVVVTGHRREQLEPVLEKIGAIEAYNENYDDGMFSSIKMGIRRAAELYSDAAGFFLMPVDCPLIDSGVIGKMLGKIVAGTGENRSDFYVPVFEGKKGHPLYIPREYADEISRYEGGGGLKAVTDRHWDRMVRIPVDDEGCLLDMDTLEGYAEIQEFLKAGRRREDVVSLAEGRRIFLVRHGQTRQHREKMFIGRYDVPLSDEGMKQMIRTAKEIARLRLETEVIYTSDLTRAVQSAEILSRQFRSDRQLPMRLELSRRLREISLGPWDGRPVREIREKYPEQYARRGQDIFTFKTGNGAENFYDMQYRAVKELRRILKEDDNRDVVIVSHSGVIRALENNLRGIRVDDSWEPLSKGDFRVVEILR</sequence>
<feature type="binding site" evidence="2">
    <location>
        <begin position="343"/>
        <end position="344"/>
    </location>
    <ligand>
        <name>substrate</name>
    </ligand>
</feature>
<evidence type="ECO:0000259" key="3">
    <source>
        <dbReference type="Pfam" id="PF12804"/>
    </source>
</evidence>
<feature type="binding site" evidence="2">
    <location>
        <position position="289"/>
    </location>
    <ligand>
        <name>substrate</name>
    </ligand>
</feature>
<dbReference type="Pfam" id="PF00300">
    <property type="entry name" value="His_Phos_1"/>
    <property type="match status" value="1"/>
</dbReference>
<evidence type="ECO:0000256" key="1">
    <source>
        <dbReference type="PIRSR" id="PIRSR613078-1"/>
    </source>
</evidence>
<dbReference type="GO" id="GO:0016779">
    <property type="term" value="F:nucleotidyltransferase activity"/>
    <property type="evidence" value="ECO:0007669"/>
    <property type="project" value="UniProtKB-ARBA"/>
</dbReference>
<feature type="active site" description="Proton donor/acceptor" evidence="1">
    <location>
        <position position="319"/>
    </location>
</feature>
<gene>
    <name evidence="4" type="ORF">IAD25_01765</name>
</gene>
<dbReference type="Proteomes" id="UP000824130">
    <property type="component" value="Unassembled WGS sequence"/>
</dbReference>
<feature type="domain" description="MobA-like NTP transferase" evidence="3">
    <location>
        <begin position="18"/>
        <end position="186"/>
    </location>
</feature>
<dbReference type="SUPFAM" id="SSF53254">
    <property type="entry name" value="Phosphoglycerate mutase-like"/>
    <property type="match status" value="1"/>
</dbReference>
<dbReference type="InterPro" id="IPR025877">
    <property type="entry name" value="MobA-like_NTP_Trfase"/>
</dbReference>
<dbReference type="PANTHER" id="PTHR43777">
    <property type="entry name" value="MOLYBDENUM COFACTOR CYTIDYLYLTRANSFERASE"/>
    <property type="match status" value="1"/>
</dbReference>
<dbReference type="EMBL" id="DVOB01000039">
    <property type="protein sequence ID" value="HIU95427.1"/>
    <property type="molecule type" value="Genomic_DNA"/>
</dbReference>